<dbReference type="AlphaFoldDB" id="A0AAV4NWV3"/>
<keyword evidence="2" id="KW-1185">Reference proteome</keyword>
<protein>
    <submittedName>
        <fullName evidence="1">Uncharacterized protein</fullName>
    </submittedName>
</protein>
<gene>
    <name evidence="1" type="ORF">CEXT_92821</name>
</gene>
<proteinExistence type="predicted"/>
<evidence type="ECO:0000313" key="2">
    <source>
        <dbReference type="Proteomes" id="UP001054945"/>
    </source>
</evidence>
<dbReference type="EMBL" id="BPLR01021413">
    <property type="protein sequence ID" value="GIX89289.1"/>
    <property type="molecule type" value="Genomic_DNA"/>
</dbReference>
<accession>A0AAV4NWV3</accession>
<name>A0AAV4NWV3_CAEEX</name>
<evidence type="ECO:0000313" key="1">
    <source>
        <dbReference type="EMBL" id="GIX89289.1"/>
    </source>
</evidence>
<organism evidence="1 2">
    <name type="scientific">Caerostris extrusa</name>
    <name type="common">Bark spider</name>
    <name type="synonym">Caerostris bankana</name>
    <dbReference type="NCBI Taxonomy" id="172846"/>
    <lineage>
        <taxon>Eukaryota</taxon>
        <taxon>Metazoa</taxon>
        <taxon>Ecdysozoa</taxon>
        <taxon>Arthropoda</taxon>
        <taxon>Chelicerata</taxon>
        <taxon>Arachnida</taxon>
        <taxon>Araneae</taxon>
        <taxon>Araneomorphae</taxon>
        <taxon>Entelegynae</taxon>
        <taxon>Araneoidea</taxon>
        <taxon>Araneidae</taxon>
        <taxon>Caerostris</taxon>
    </lineage>
</organism>
<reference evidence="1 2" key="1">
    <citation type="submission" date="2021-06" db="EMBL/GenBank/DDBJ databases">
        <title>Caerostris extrusa draft genome.</title>
        <authorList>
            <person name="Kono N."/>
            <person name="Arakawa K."/>
        </authorList>
    </citation>
    <scope>NUCLEOTIDE SEQUENCE [LARGE SCALE GENOMIC DNA]</scope>
</reference>
<dbReference type="Proteomes" id="UP001054945">
    <property type="component" value="Unassembled WGS sequence"/>
</dbReference>
<sequence>MLGGKEITAVQNLIHSHLRCKFDSVSLTLDPGRATYNSSAKKWSLRGIMLAKIGHSGDPSSFSCSISPIIYFRILGGKMPK</sequence>
<comment type="caution">
    <text evidence="1">The sequence shown here is derived from an EMBL/GenBank/DDBJ whole genome shotgun (WGS) entry which is preliminary data.</text>
</comment>